<dbReference type="GO" id="GO:0005829">
    <property type="term" value="C:cytosol"/>
    <property type="evidence" value="ECO:0007669"/>
    <property type="project" value="TreeGrafter"/>
</dbReference>
<comment type="catalytic activity">
    <reaction evidence="12">
        <text>D-ribose + ATP = D-ribose 5-phosphate + ADP + H(+)</text>
        <dbReference type="Rhea" id="RHEA:13697"/>
        <dbReference type="ChEBI" id="CHEBI:15378"/>
        <dbReference type="ChEBI" id="CHEBI:30616"/>
        <dbReference type="ChEBI" id="CHEBI:47013"/>
        <dbReference type="ChEBI" id="CHEBI:78346"/>
        <dbReference type="ChEBI" id="CHEBI:456216"/>
        <dbReference type="EC" id="2.7.1.15"/>
    </reaction>
</comment>
<comment type="cofactor">
    <cofactor evidence="12">
        <name>Mg(2+)</name>
        <dbReference type="ChEBI" id="CHEBI:18420"/>
    </cofactor>
    <text evidence="12">Requires a divalent cation, most likely magnesium in vivo, as an electrophilic catalyst to aid phosphoryl group transfer. It is the chelate of the metal and the nucleotide that is the actual substrate.</text>
</comment>
<dbReference type="Proteomes" id="UP000000374">
    <property type="component" value="Chromosome"/>
</dbReference>
<dbReference type="OrthoDB" id="9795789at2"/>
<protein>
    <recommendedName>
        <fullName evidence="3 12">Ribokinase</fullName>
        <shortName evidence="12">RK</shortName>
        <ecNumber evidence="2 12">2.7.1.15</ecNumber>
    </recommendedName>
</protein>
<dbReference type="InterPro" id="IPR011611">
    <property type="entry name" value="PfkB_dom"/>
</dbReference>
<feature type="binding site" evidence="12">
    <location>
        <position position="264"/>
    </location>
    <ligand>
        <name>substrate</name>
    </ligand>
</feature>
<keyword evidence="12" id="KW-0963">Cytoplasm</keyword>
<comment type="pathway">
    <text evidence="12">Carbohydrate metabolism; D-ribose degradation; D-ribose 5-phosphate from beta-D-ribopyranose: step 2/2.</text>
</comment>
<evidence type="ECO:0000256" key="9">
    <source>
        <dbReference type="ARBA" id="ARBA00022842"/>
    </source>
</evidence>
<dbReference type="CDD" id="cd01174">
    <property type="entry name" value="ribokinase"/>
    <property type="match status" value="1"/>
</dbReference>
<name>A1WJS1_VEREI</name>
<keyword evidence="11 12" id="KW-0119">Carbohydrate metabolism</keyword>
<dbReference type="PANTHER" id="PTHR10584">
    <property type="entry name" value="SUGAR KINASE"/>
    <property type="match status" value="1"/>
</dbReference>
<dbReference type="PROSITE" id="PS00584">
    <property type="entry name" value="PFKB_KINASES_2"/>
    <property type="match status" value="1"/>
</dbReference>
<dbReference type="SUPFAM" id="SSF53613">
    <property type="entry name" value="Ribokinase-like"/>
    <property type="match status" value="1"/>
</dbReference>
<dbReference type="HOGENOM" id="CLU_027634_2_0_4"/>
<feature type="binding site" evidence="12">
    <location>
        <position position="146"/>
    </location>
    <ligand>
        <name>substrate</name>
    </ligand>
</feature>
<feature type="binding site" evidence="12">
    <location>
        <position position="196"/>
    </location>
    <ligand>
        <name>ATP</name>
        <dbReference type="ChEBI" id="CHEBI:30616"/>
    </ligand>
</feature>
<feature type="binding site" evidence="12">
    <location>
        <position position="258"/>
    </location>
    <ligand>
        <name>K(+)</name>
        <dbReference type="ChEBI" id="CHEBI:29103"/>
    </ligand>
</feature>
<dbReference type="Pfam" id="PF00294">
    <property type="entry name" value="PfkB"/>
    <property type="match status" value="1"/>
</dbReference>
<dbReference type="EMBL" id="CP000542">
    <property type="protein sequence ID" value="ABM57878.1"/>
    <property type="molecule type" value="Genomic_DNA"/>
</dbReference>
<feature type="binding site" evidence="12">
    <location>
        <begin position="263"/>
        <end position="264"/>
    </location>
    <ligand>
        <name>ATP</name>
        <dbReference type="ChEBI" id="CHEBI:30616"/>
    </ligand>
</feature>
<feature type="binding site" evidence="12">
    <location>
        <begin position="232"/>
        <end position="237"/>
    </location>
    <ligand>
        <name>ATP</name>
        <dbReference type="ChEBI" id="CHEBI:30616"/>
    </ligand>
</feature>
<dbReference type="InterPro" id="IPR002139">
    <property type="entry name" value="Ribo/fructo_kinase"/>
</dbReference>
<dbReference type="GO" id="GO:0046872">
    <property type="term" value="F:metal ion binding"/>
    <property type="evidence" value="ECO:0007669"/>
    <property type="project" value="UniProtKB-KW"/>
</dbReference>
<dbReference type="GO" id="GO:0004747">
    <property type="term" value="F:ribokinase activity"/>
    <property type="evidence" value="ECO:0007669"/>
    <property type="project" value="UniProtKB-UniRule"/>
</dbReference>
<evidence type="ECO:0000256" key="10">
    <source>
        <dbReference type="ARBA" id="ARBA00022958"/>
    </source>
</evidence>
<evidence type="ECO:0000256" key="3">
    <source>
        <dbReference type="ARBA" id="ARBA00016943"/>
    </source>
</evidence>
<evidence type="ECO:0000256" key="11">
    <source>
        <dbReference type="ARBA" id="ARBA00023277"/>
    </source>
</evidence>
<feature type="domain" description="Carbohydrate kinase PfkB" evidence="13">
    <location>
        <begin position="10"/>
        <end position="307"/>
    </location>
</feature>
<keyword evidence="7 12" id="KW-0418">Kinase</keyword>
<dbReference type="Gene3D" id="3.40.1190.20">
    <property type="match status" value="1"/>
</dbReference>
<accession>A1WJS1</accession>
<dbReference type="RefSeq" id="WP_011809884.1">
    <property type="nucleotide sequence ID" value="NC_008786.1"/>
</dbReference>
<dbReference type="KEGG" id="vei:Veis_2130"/>
<feature type="binding site" evidence="12">
    <location>
        <position position="297"/>
    </location>
    <ligand>
        <name>K(+)</name>
        <dbReference type="ChEBI" id="CHEBI:29103"/>
    </ligand>
</feature>
<evidence type="ECO:0000256" key="2">
    <source>
        <dbReference type="ARBA" id="ARBA00012035"/>
    </source>
</evidence>
<gene>
    <name evidence="12" type="primary">rbsK</name>
    <name evidence="14" type="ordered locus">Veis_2130</name>
</gene>
<comment type="similarity">
    <text evidence="1">Belongs to the carbohydrate kinase pfkB family.</text>
</comment>
<dbReference type="EC" id="2.7.1.15" evidence="2 12"/>
<dbReference type="HAMAP" id="MF_01987">
    <property type="entry name" value="Ribokinase"/>
    <property type="match status" value="1"/>
</dbReference>
<comment type="function">
    <text evidence="12">Catalyzes the phosphorylation of ribose at O-5 in a reaction requiring ATP and magnesium. The resulting D-ribose-5-phosphate can then be used either for sythesis of nucleotides, histidine, and tryptophan, or as a component of the pentose phosphate pathway.</text>
</comment>
<keyword evidence="9 12" id="KW-0460">Magnesium</keyword>
<feature type="binding site" evidence="12">
    <location>
        <begin position="18"/>
        <end position="20"/>
    </location>
    <ligand>
        <name>substrate</name>
    </ligand>
</feature>
<proteinExistence type="inferred from homology"/>
<feature type="binding site" evidence="12">
    <location>
        <position position="260"/>
    </location>
    <ligand>
        <name>K(+)</name>
        <dbReference type="ChEBI" id="CHEBI:29103"/>
    </ligand>
</feature>
<keyword evidence="4 12" id="KW-0808">Transferase</keyword>
<keyword evidence="6 12" id="KW-0547">Nucleotide-binding</keyword>
<feature type="active site" description="Proton acceptor" evidence="12">
    <location>
        <position position="264"/>
    </location>
</feature>
<comment type="subcellular location">
    <subcellularLocation>
        <location evidence="12">Cytoplasm</location>
    </subcellularLocation>
</comment>
<organism evidence="14 15">
    <name type="scientific">Verminephrobacter eiseniae (strain EF01-2)</name>
    <dbReference type="NCBI Taxonomy" id="391735"/>
    <lineage>
        <taxon>Bacteria</taxon>
        <taxon>Pseudomonadati</taxon>
        <taxon>Pseudomonadota</taxon>
        <taxon>Betaproteobacteria</taxon>
        <taxon>Burkholderiales</taxon>
        <taxon>Comamonadaceae</taxon>
        <taxon>Verminephrobacter</taxon>
    </lineage>
</organism>
<reference evidence="15" key="1">
    <citation type="submission" date="2006-12" db="EMBL/GenBank/DDBJ databases">
        <title>Complete sequence of chromosome 1 of Verminephrobacter eiseniae EF01-2.</title>
        <authorList>
            <person name="Copeland A."/>
            <person name="Lucas S."/>
            <person name="Lapidus A."/>
            <person name="Barry K."/>
            <person name="Detter J.C."/>
            <person name="Glavina del Rio T."/>
            <person name="Dalin E."/>
            <person name="Tice H."/>
            <person name="Pitluck S."/>
            <person name="Chertkov O."/>
            <person name="Brettin T."/>
            <person name="Bruce D."/>
            <person name="Han C."/>
            <person name="Tapia R."/>
            <person name="Gilna P."/>
            <person name="Schmutz J."/>
            <person name="Larimer F."/>
            <person name="Land M."/>
            <person name="Hauser L."/>
            <person name="Kyrpides N."/>
            <person name="Kim E."/>
            <person name="Stahl D."/>
            <person name="Richardson P."/>
        </authorList>
    </citation>
    <scope>NUCLEOTIDE SEQUENCE [LARGE SCALE GENOMIC DNA]</scope>
    <source>
        <strain evidence="15">EF01-2</strain>
    </source>
</reference>
<comment type="activity regulation">
    <text evidence="12">Activated by a monovalent cation that binds near, but not in, the active site. The most likely occupant of the site in vivo is potassium. Ion binding induces a conformational change that may alter substrate affinity.</text>
</comment>
<comment type="similarity">
    <text evidence="12">Belongs to the carbohydrate kinase PfkB family. Ribokinase subfamily.</text>
</comment>
<dbReference type="AlphaFoldDB" id="A1WJS1"/>
<comment type="subunit">
    <text evidence="12">Homodimer.</text>
</comment>
<dbReference type="InterPro" id="IPR029056">
    <property type="entry name" value="Ribokinase-like"/>
</dbReference>
<dbReference type="GO" id="GO:0019303">
    <property type="term" value="P:D-ribose catabolic process"/>
    <property type="evidence" value="ECO:0007669"/>
    <property type="project" value="UniProtKB-UniRule"/>
</dbReference>
<dbReference type="InterPro" id="IPR002173">
    <property type="entry name" value="Carboh/pur_kinase_PfkB_CS"/>
</dbReference>
<keyword evidence="8 12" id="KW-0067">ATP-binding</keyword>
<feature type="binding site" evidence="12">
    <location>
        <position position="303"/>
    </location>
    <ligand>
        <name>K(+)</name>
        <dbReference type="ChEBI" id="CHEBI:29103"/>
    </ligand>
</feature>
<feature type="binding site" evidence="12">
    <location>
        <position position="299"/>
    </location>
    <ligand>
        <name>K(+)</name>
        <dbReference type="ChEBI" id="CHEBI:29103"/>
    </ligand>
</feature>
<feature type="binding site" evidence="12">
    <location>
        <position position="294"/>
    </location>
    <ligand>
        <name>K(+)</name>
        <dbReference type="ChEBI" id="CHEBI:29103"/>
    </ligand>
</feature>
<evidence type="ECO:0000313" key="14">
    <source>
        <dbReference type="EMBL" id="ABM57878.1"/>
    </source>
</evidence>
<dbReference type="GO" id="GO:0005524">
    <property type="term" value="F:ATP binding"/>
    <property type="evidence" value="ECO:0007669"/>
    <property type="project" value="UniProtKB-UniRule"/>
</dbReference>
<dbReference type="InterPro" id="IPR011877">
    <property type="entry name" value="Ribokinase"/>
</dbReference>
<feature type="binding site" evidence="12">
    <location>
        <begin position="46"/>
        <end position="50"/>
    </location>
    <ligand>
        <name>substrate</name>
    </ligand>
</feature>
<keyword evidence="10 12" id="KW-0630">Potassium</keyword>
<comment type="caution">
    <text evidence="12">Lacks conserved residue(s) required for the propagation of feature annotation.</text>
</comment>
<dbReference type="UniPathway" id="UPA00916">
    <property type="reaction ID" value="UER00889"/>
</dbReference>
<keyword evidence="5 12" id="KW-0479">Metal-binding</keyword>
<evidence type="ECO:0000256" key="6">
    <source>
        <dbReference type="ARBA" id="ARBA00022741"/>
    </source>
</evidence>
<dbReference type="PROSITE" id="PS00583">
    <property type="entry name" value="PFKB_KINASES_1"/>
    <property type="match status" value="1"/>
</dbReference>
<evidence type="ECO:0000256" key="12">
    <source>
        <dbReference type="HAMAP-Rule" id="MF_01987"/>
    </source>
</evidence>
<dbReference type="PRINTS" id="PR00990">
    <property type="entry name" value="RIBOKINASE"/>
</dbReference>
<evidence type="ECO:0000256" key="5">
    <source>
        <dbReference type="ARBA" id="ARBA00022723"/>
    </source>
</evidence>
<evidence type="ECO:0000256" key="8">
    <source>
        <dbReference type="ARBA" id="ARBA00022840"/>
    </source>
</evidence>
<evidence type="ECO:0000256" key="1">
    <source>
        <dbReference type="ARBA" id="ARBA00005380"/>
    </source>
</evidence>
<evidence type="ECO:0000259" key="13">
    <source>
        <dbReference type="Pfam" id="PF00294"/>
    </source>
</evidence>
<dbReference type="GeneID" id="76460700"/>
<dbReference type="STRING" id="391735.Veis_2130"/>
<evidence type="ECO:0000256" key="7">
    <source>
        <dbReference type="ARBA" id="ARBA00022777"/>
    </source>
</evidence>
<keyword evidence="15" id="KW-1185">Reference proteome</keyword>
<dbReference type="PANTHER" id="PTHR10584:SF166">
    <property type="entry name" value="RIBOKINASE"/>
    <property type="match status" value="1"/>
</dbReference>
<dbReference type="eggNOG" id="COG0524">
    <property type="taxonomic scope" value="Bacteria"/>
</dbReference>
<evidence type="ECO:0000313" key="15">
    <source>
        <dbReference type="Proteomes" id="UP000000374"/>
    </source>
</evidence>
<sequence length="322" mass="32579">MTTPCTRRPRIAVVGSLNIDLVLQVRHAPGPGETVLADALHLLPGGKGGNQAVACVRQGAQVQMFGRIGDDAHGRILRARLDADGIDHSGVQTDPNADTGMAAITVDAAAQNRIVVVPGANGRFMLDTDALRASLRQAHCLVMQFEIPLPQVLAAAGQAQAAGCPVLLNPSPMAPLPALQALPGALWPLVDTLVVNEVEAAALAGSAVATPADAAVAAQTLCALGPDRVVVTLGAAGAVAADAAGCRHHPGQMVAAVDTTAAGDTFLGALAVALAQQQALDAAVRQGIRAATLCVLQAGAQPSIPTRAAVAQSPQPPDWIRL</sequence>
<evidence type="ECO:0000256" key="4">
    <source>
        <dbReference type="ARBA" id="ARBA00022679"/>
    </source>
</evidence>